<dbReference type="RefSeq" id="WP_144359628.1">
    <property type="nucleotide sequence ID" value="NZ_VMNH01000018.1"/>
</dbReference>
<name>A0A558DZ42_9GAMM</name>
<proteinExistence type="inferred from homology"/>
<dbReference type="InterPro" id="IPR036388">
    <property type="entry name" value="WH-like_DNA-bd_sf"/>
</dbReference>
<evidence type="ECO:0000313" key="7">
    <source>
        <dbReference type="Proteomes" id="UP000316649"/>
    </source>
</evidence>
<evidence type="ECO:0000256" key="3">
    <source>
        <dbReference type="ARBA" id="ARBA00023125"/>
    </source>
</evidence>
<evidence type="ECO:0000256" key="1">
    <source>
        <dbReference type="ARBA" id="ARBA00009437"/>
    </source>
</evidence>
<dbReference type="OrthoDB" id="8587655at2"/>
<evidence type="ECO:0000259" key="5">
    <source>
        <dbReference type="PROSITE" id="PS50931"/>
    </source>
</evidence>
<dbReference type="PROSITE" id="PS50931">
    <property type="entry name" value="HTH_LYSR"/>
    <property type="match status" value="1"/>
</dbReference>
<feature type="domain" description="HTH lysR-type" evidence="5">
    <location>
        <begin position="15"/>
        <end position="72"/>
    </location>
</feature>
<evidence type="ECO:0000256" key="2">
    <source>
        <dbReference type="ARBA" id="ARBA00023015"/>
    </source>
</evidence>
<dbReference type="PANTHER" id="PTHR30126:SF98">
    <property type="entry name" value="HTH-TYPE TRANSCRIPTIONAL ACTIVATOR BAUR"/>
    <property type="match status" value="1"/>
</dbReference>
<evidence type="ECO:0000256" key="4">
    <source>
        <dbReference type="ARBA" id="ARBA00023163"/>
    </source>
</evidence>
<dbReference type="SUPFAM" id="SSF46785">
    <property type="entry name" value="Winged helix' DNA-binding domain"/>
    <property type="match status" value="1"/>
</dbReference>
<accession>A0A558DZ42</accession>
<reference evidence="6 7" key="1">
    <citation type="submission" date="2019-07" db="EMBL/GenBank/DDBJ databases">
        <title>The pathways for chlorine oxyanion respiration interact through the shared metabolite chlorate.</title>
        <authorList>
            <person name="Barnum T.P."/>
            <person name="Cheng Y."/>
            <person name="Hill K.A."/>
            <person name="Lucas L.N."/>
            <person name="Carlson H.K."/>
            <person name="Coates J.D."/>
        </authorList>
    </citation>
    <scope>NUCLEOTIDE SEQUENCE [LARGE SCALE GENOMIC DNA]</scope>
    <source>
        <strain evidence="6 7">BK-1</strain>
    </source>
</reference>
<keyword evidence="2" id="KW-0805">Transcription regulation</keyword>
<dbReference type="EMBL" id="VMNH01000018">
    <property type="protein sequence ID" value="TVO71917.1"/>
    <property type="molecule type" value="Genomic_DNA"/>
</dbReference>
<dbReference type="Gene3D" id="1.10.10.10">
    <property type="entry name" value="Winged helix-like DNA-binding domain superfamily/Winged helix DNA-binding domain"/>
    <property type="match status" value="1"/>
</dbReference>
<comment type="caution">
    <text evidence="6">The sequence shown here is derived from an EMBL/GenBank/DDBJ whole genome shotgun (WGS) entry which is preliminary data.</text>
</comment>
<comment type="similarity">
    <text evidence="1">Belongs to the LysR transcriptional regulatory family.</text>
</comment>
<gene>
    <name evidence="6" type="ORF">FHP88_13560</name>
</gene>
<protein>
    <submittedName>
        <fullName evidence="6">LysR family transcriptional regulator</fullName>
    </submittedName>
</protein>
<dbReference type="AlphaFoldDB" id="A0A558DZ42"/>
<dbReference type="Proteomes" id="UP000316649">
    <property type="component" value="Unassembled WGS sequence"/>
</dbReference>
<dbReference type="Pfam" id="PF00126">
    <property type="entry name" value="HTH_1"/>
    <property type="match status" value="1"/>
</dbReference>
<sequence>MKTQPPPLSSQITDMEIRHLRIFKAVVECGGFSAAEVQLNISRSAISISMSDLEQRLGLRLCQRGRAGFALTPEGTQVYDALLQLLVSLEGFRTQVNAIHAQLKGEFNIGITDNLVTMHHMRITNALTRLKQKGPEVRINISMLPPNEIELGVLDGRLHLGVVPDLRTLSGLDYLPLYGETSQLYCSQTHPLFDQPQPDMNALSKQDAVVPAYAQTAAIKAQHQILNASATATDREGIAFLIMTGCYIGFLPTHFADRWVSQGKMRALHASDMSYITHYSAITRRGAPANLILQTYLDELKQDNTSD</sequence>
<keyword evidence="3" id="KW-0238">DNA-binding</keyword>
<dbReference type="CDD" id="cd05466">
    <property type="entry name" value="PBP2_LTTR_substrate"/>
    <property type="match status" value="1"/>
</dbReference>
<dbReference type="PANTHER" id="PTHR30126">
    <property type="entry name" value="HTH-TYPE TRANSCRIPTIONAL REGULATOR"/>
    <property type="match status" value="1"/>
</dbReference>
<dbReference type="Pfam" id="PF03466">
    <property type="entry name" value="LysR_substrate"/>
    <property type="match status" value="1"/>
</dbReference>
<dbReference type="InterPro" id="IPR005119">
    <property type="entry name" value="LysR_subst-bd"/>
</dbReference>
<keyword evidence="7" id="KW-1185">Reference proteome</keyword>
<dbReference type="SUPFAM" id="SSF53850">
    <property type="entry name" value="Periplasmic binding protein-like II"/>
    <property type="match status" value="1"/>
</dbReference>
<dbReference type="Gene3D" id="3.40.190.10">
    <property type="entry name" value="Periplasmic binding protein-like II"/>
    <property type="match status" value="2"/>
</dbReference>
<dbReference type="InterPro" id="IPR036390">
    <property type="entry name" value="WH_DNA-bd_sf"/>
</dbReference>
<keyword evidence="4" id="KW-0804">Transcription</keyword>
<dbReference type="InterPro" id="IPR000847">
    <property type="entry name" value="LysR_HTH_N"/>
</dbReference>
<dbReference type="GO" id="GO:0003700">
    <property type="term" value="F:DNA-binding transcription factor activity"/>
    <property type="evidence" value="ECO:0007669"/>
    <property type="project" value="InterPro"/>
</dbReference>
<evidence type="ECO:0000313" key="6">
    <source>
        <dbReference type="EMBL" id="TVO71917.1"/>
    </source>
</evidence>
<organism evidence="6 7">
    <name type="scientific">Sedimenticola selenatireducens</name>
    <dbReference type="NCBI Taxonomy" id="191960"/>
    <lineage>
        <taxon>Bacteria</taxon>
        <taxon>Pseudomonadati</taxon>
        <taxon>Pseudomonadota</taxon>
        <taxon>Gammaproteobacteria</taxon>
        <taxon>Chromatiales</taxon>
        <taxon>Sedimenticolaceae</taxon>
        <taxon>Sedimenticola</taxon>
    </lineage>
</organism>
<dbReference type="GO" id="GO:0000976">
    <property type="term" value="F:transcription cis-regulatory region binding"/>
    <property type="evidence" value="ECO:0007669"/>
    <property type="project" value="TreeGrafter"/>
</dbReference>